<dbReference type="CDD" id="cd06225">
    <property type="entry name" value="HAMP"/>
    <property type="match status" value="1"/>
</dbReference>
<evidence type="ECO:0000259" key="7">
    <source>
        <dbReference type="PROSITE" id="PS50111"/>
    </source>
</evidence>
<dbReference type="AlphaFoldDB" id="A0A4R6N3E4"/>
<evidence type="ECO:0000256" key="3">
    <source>
        <dbReference type="ARBA" id="ARBA00029447"/>
    </source>
</evidence>
<evidence type="ECO:0000256" key="1">
    <source>
        <dbReference type="ARBA" id="ARBA00004370"/>
    </source>
</evidence>
<evidence type="ECO:0000313" key="11">
    <source>
        <dbReference type="Proteomes" id="UP000295357"/>
    </source>
</evidence>
<feature type="transmembrane region" description="Helical" evidence="6">
    <location>
        <begin position="193"/>
        <end position="215"/>
    </location>
</feature>
<dbReference type="CDD" id="cd11386">
    <property type="entry name" value="MCP_signal"/>
    <property type="match status" value="1"/>
</dbReference>
<dbReference type="SMART" id="SM00283">
    <property type="entry name" value="MA"/>
    <property type="match status" value="1"/>
</dbReference>
<dbReference type="GO" id="GO:0007165">
    <property type="term" value="P:signal transduction"/>
    <property type="evidence" value="ECO:0007669"/>
    <property type="project" value="UniProtKB-KW"/>
</dbReference>
<keyword evidence="4" id="KW-0807">Transducer</keyword>
<dbReference type="Pfam" id="PF08447">
    <property type="entry name" value="PAS_3"/>
    <property type="match status" value="1"/>
</dbReference>
<dbReference type="SMART" id="SM00086">
    <property type="entry name" value="PAC"/>
    <property type="match status" value="1"/>
</dbReference>
<reference evidence="10 11" key="1">
    <citation type="submission" date="2019-03" db="EMBL/GenBank/DDBJ databases">
        <title>Genomic Encyclopedia of Type Strains, Phase IV (KMG-IV): sequencing the most valuable type-strain genomes for metagenomic binning, comparative biology and taxonomic classification.</title>
        <authorList>
            <person name="Goeker M."/>
        </authorList>
    </citation>
    <scope>NUCLEOTIDE SEQUENCE [LARGE SCALE GENOMIC DNA]</scope>
    <source>
        <strain evidence="10 11">DSM 25082</strain>
    </source>
</reference>
<dbReference type="PROSITE" id="PS50885">
    <property type="entry name" value="HAMP"/>
    <property type="match status" value="1"/>
</dbReference>
<gene>
    <name evidence="10" type="ORF">DFR39_105103</name>
</gene>
<dbReference type="Gene3D" id="3.30.450.20">
    <property type="entry name" value="PAS domain"/>
    <property type="match status" value="1"/>
</dbReference>
<evidence type="ECO:0000256" key="2">
    <source>
        <dbReference type="ARBA" id="ARBA00022481"/>
    </source>
</evidence>
<keyword evidence="6" id="KW-0812">Transmembrane</keyword>
<dbReference type="InterPro" id="IPR000014">
    <property type="entry name" value="PAS"/>
</dbReference>
<dbReference type="CDD" id="cd00130">
    <property type="entry name" value="PAS"/>
    <property type="match status" value="1"/>
</dbReference>
<dbReference type="GO" id="GO:0004888">
    <property type="term" value="F:transmembrane signaling receptor activity"/>
    <property type="evidence" value="ECO:0007669"/>
    <property type="project" value="InterPro"/>
</dbReference>
<evidence type="ECO:0000259" key="9">
    <source>
        <dbReference type="PROSITE" id="PS50885"/>
    </source>
</evidence>
<evidence type="ECO:0000256" key="6">
    <source>
        <dbReference type="SAM" id="Phobius"/>
    </source>
</evidence>
<keyword evidence="11" id="KW-1185">Reference proteome</keyword>
<protein>
    <submittedName>
        <fullName evidence="10">Methyl-accepting chemotaxis sensory transducer with Pas/Pac sensor</fullName>
    </submittedName>
</protein>
<dbReference type="PANTHER" id="PTHR43531">
    <property type="entry name" value="PROTEIN ICFG"/>
    <property type="match status" value="1"/>
</dbReference>
<dbReference type="PANTHER" id="PTHR43531:SF14">
    <property type="entry name" value="METHYL-ACCEPTING CHEMOTAXIS PROTEIN I-RELATED"/>
    <property type="match status" value="1"/>
</dbReference>
<dbReference type="PROSITE" id="PS50112">
    <property type="entry name" value="PAS"/>
    <property type="match status" value="1"/>
</dbReference>
<feature type="transmembrane region" description="Helical" evidence="6">
    <location>
        <begin position="167"/>
        <end position="187"/>
    </location>
</feature>
<comment type="similarity">
    <text evidence="3">Belongs to the methyl-accepting chemotaxis (MCP) protein family.</text>
</comment>
<dbReference type="Pfam" id="PF00015">
    <property type="entry name" value="MCPsignal"/>
    <property type="match status" value="1"/>
</dbReference>
<dbReference type="EMBL" id="SNXE01000005">
    <property type="protein sequence ID" value="TDP09265.1"/>
    <property type="molecule type" value="Genomic_DNA"/>
</dbReference>
<sequence length="541" mass="58381">MRNNGPVSQREFPFPRGETLVSTTDLQGRILYCNSAFVSVSGYQREELMGQPHNMIRHPDMPAEAFRDMWETIQAGLPWSALVKNRRKDGDHYWVQANVTPLLDEQGRPNGFMSVRTEPEREDVERAERLYTRMRDQGPQGTLRLRQGQLIDRSLIGRLRELLRLSLGARMNLVVLLSGLSGLYLGHKLANGGGWATTGGVVLVALLTLLGGWYLRRAAIAPIESLVNFANRIAAGDLTQHIKNTRRDEIGRVITALAQLNVNLMSIVRDARIGVMQVRQGSQAISAGNQDLSGRTESQASSLQETASSMEQITSTVHASTEMAANAASQADAAREVSQRSAAAVAAVATTMENISRASARIADIIQVVDSIAFQTNILALNAAVEAARAGEQGRGFAVVAAEVRTLAQRTSEAAKEVRGLIQASSERVAEGDAQVQSARHAMGEVQHAVEDVCGLIQRISQGMHEQMQGMDQINAAVSELDSLTQQNAALVEEVSAAAMGLNEKAQEVADSVGVFRLLGQAADALPDAVALRRAAKAARA</sequence>
<dbReference type="SMART" id="SM00091">
    <property type="entry name" value="PAS"/>
    <property type="match status" value="1"/>
</dbReference>
<dbReference type="OrthoDB" id="9806477at2"/>
<dbReference type="InterPro" id="IPR035965">
    <property type="entry name" value="PAS-like_dom_sf"/>
</dbReference>
<evidence type="ECO:0000256" key="4">
    <source>
        <dbReference type="PROSITE-ProRule" id="PRU00284"/>
    </source>
</evidence>
<dbReference type="Proteomes" id="UP000295357">
    <property type="component" value="Unassembled WGS sequence"/>
</dbReference>
<dbReference type="GO" id="GO:0005886">
    <property type="term" value="C:plasma membrane"/>
    <property type="evidence" value="ECO:0007669"/>
    <property type="project" value="TreeGrafter"/>
</dbReference>
<dbReference type="Gene3D" id="1.10.287.950">
    <property type="entry name" value="Methyl-accepting chemotaxis protein"/>
    <property type="match status" value="1"/>
</dbReference>
<comment type="subcellular location">
    <subcellularLocation>
        <location evidence="1">Membrane</location>
    </subcellularLocation>
</comment>
<dbReference type="InterPro" id="IPR003660">
    <property type="entry name" value="HAMP_dom"/>
</dbReference>
<dbReference type="FunFam" id="1.10.287.950:FF:000001">
    <property type="entry name" value="Methyl-accepting chemotaxis sensory transducer"/>
    <property type="match status" value="1"/>
</dbReference>
<accession>A0A4R6N3E4</accession>
<dbReference type="PROSITE" id="PS50111">
    <property type="entry name" value="CHEMOTAXIS_TRANSDUC_2"/>
    <property type="match status" value="1"/>
</dbReference>
<dbReference type="InterPro" id="IPR051310">
    <property type="entry name" value="MCP_chemotaxis"/>
</dbReference>
<comment type="caution">
    <text evidence="10">The sequence shown here is derived from an EMBL/GenBank/DDBJ whole genome shotgun (WGS) entry which is preliminary data.</text>
</comment>
<evidence type="ECO:0000313" key="10">
    <source>
        <dbReference type="EMBL" id="TDP09265.1"/>
    </source>
</evidence>
<keyword evidence="6" id="KW-1133">Transmembrane helix</keyword>
<evidence type="ECO:0000259" key="8">
    <source>
        <dbReference type="PROSITE" id="PS50112"/>
    </source>
</evidence>
<feature type="domain" description="HAMP" evidence="9">
    <location>
        <begin position="217"/>
        <end position="269"/>
    </location>
</feature>
<feature type="domain" description="Methyl-accepting transducer" evidence="7">
    <location>
        <begin position="274"/>
        <end position="503"/>
    </location>
</feature>
<dbReference type="RefSeq" id="WP_133603889.1">
    <property type="nucleotide sequence ID" value="NZ_JAUFPJ010000003.1"/>
</dbReference>
<feature type="domain" description="PAS" evidence="8">
    <location>
        <begin position="25"/>
        <end position="76"/>
    </location>
</feature>
<name>A0A4R6N3E4_9BURK</name>
<dbReference type="InterPro" id="IPR001610">
    <property type="entry name" value="PAC"/>
</dbReference>
<dbReference type="SMART" id="SM00304">
    <property type="entry name" value="HAMP"/>
    <property type="match status" value="1"/>
</dbReference>
<dbReference type="InterPro" id="IPR013655">
    <property type="entry name" value="PAS_fold_3"/>
</dbReference>
<dbReference type="Pfam" id="PF00672">
    <property type="entry name" value="HAMP"/>
    <property type="match status" value="1"/>
</dbReference>
<dbReference type="SUPFAM" id="SSF55785">
    <property type="entry name" value="PYP-like sensor domain (PAS domain)"/>
    <property type="match status" value="1"/>
</dbReference>
<evidence type="ECO:0000256" key="5">
    <source>
        <dbReference type="SAM" id="MobiDB-lite"/>
    </source>
</evidence>
<organism evidence="10 11">
    <name type="scientific">Roseateles asaccharophilus</name>
    <dbReference type="NCBI Taxonomy" id="582607"/>
    <lineage>
        <taxon>Bacteria</taxon>
        <taxon>Pseudomonadati</taxon>
        <taxon>Pseudomonadota</taxon>
        <taxon>Betaproteobacteria</taxon>
        <taxon>Burkholderiales</taxon>
        <taxon>Sphaerotilaceae</taxon>
        <taxon>Roseateles</taxon>
    </lineage>
</organism>
<dbReference type="PRINTS" id="PR00260">
    <property type="entry name" value="CHEMTRNSDUCR"/>
</dbReference>
<proteinExistence type="inferred from homology"/>
<dbReference type="NCBIfam" id="TIGR00229">
    <property type="entry name" value="sensory_box"/>
    <property type="match status" value="1"/>
</dbReference>
<keyword evidence="2" id="KW-0488">Methylation</keyword>
<dbReference type="InterPro" id="IPR004089">
    <property type="entry name" value="MCPsignal_dom"/>
</dbReference>
<dbReference type="SUPFAM" id="SSF58104">
    <property type="entry name" value="Methyl-accepting chemotaxis protein (MCP) signaling domain"/>
    <property type="match status" value="1"/>
</dbReference>
<feature type="region of interest" description="Disordered" evidence="5">
    <location>
        <begin position="286"/>
        <end position="306"/>
    </location>
</feature>
<keyword evidence="6" id="KW-0472">Membrane</keyword>
<dbReference type="InterPro" id="IPR004090">
    <property type="entry name" value="Chemotax_Me-accpt_rcpt"/>
</dbReference>
<dbReference type="GO" id="GO:0006935">
    <property type="term" value="P:chemotaxis"/>
    <property type="evidence" value="ECO:0007669"/>
    <property type="project" value="InterPro"/>
</dbReference>